<feature type="region of interest" description="RNA binding; important for wobble base 34 recognition" evidence="5">
    <location>
        <begin position="273"/>
        <end position="277"/>
    </location>
</feature>
<feature type="binding site" evidence="5">
    <location>
        <position position="337"/>
    </location>
    <ligand>
        <name>Zn(2+)</name>
        <dbReference type="ChEBI" id="CHEBI:29105"/>
    </ligand>
</feature>
<comment type="similarity">
    <text evidence="5">Belongs to the queuine tRNA-ribosyltransferase family.</text>
</comment>
<dbReference type="GO" id="GO:0046872">
    <property type="term" value="F:metal ion binding"/>
    <property type="evidence" value="ECO:0007669"/>
    <property type="project" value="UniProtKB-KW"/>
</dbReference>
<dbReference type="EC" id="2.4.2.29" evidence="5"/>
<evidence type="ECO:0000256" key="1">
    <source>
        <dbReference type="ARBA" id="ARBA00022676"/>
    </source>
</evidence>
<dbReference type="Gene3D" id="3.20.20.105">
    <property type="entry name" value="Queuine tRNA-ribosyltransferase-like"/>
    <property type="match status" value="1"/>
</dbReference>
<keyword evidence="5" id="KW-0671">Queuosine biosynthesis</keyword>
<evidence type="ECO:0000256" key="4">
    <source>
        <dbReference type="ARBA" id="ARBA00050112"/>
    </source>
</evidence>
<dbReference type="SUPFAM" id="SSF51713">
    <property type="entry name" value="tRNA-guanine transglycosylase"/>
    <property type="match status" value="1"/>
</dbReference>
<organism evidence="10 13">
    <name type="scientific">SAR324 cluster bacterium</name>
    <dbReference type="NCBI Taxonomy" id="2024889"/>
    <lineage>
        <taxon>Bacteria</taxon>
        <taxon>Deltaproteobacteria</taxon>
        <taxon>SAR324 cluster</taxon>
    </lineage>
</organism>
<dbReference type="GO" id="GO:0008479">
    <property type="term" value="F:tRNA-guanosine(34) queuine transglycosylase activity"/>
    <property type="evidence" value="ECO:0007669"/>
    <property type="project" value="UniProtKB-UniRule"/>
</dbReference>
<accession>A0A432GLW3</accession>
<dbReference type="InterPro" id="IPR004803">
    <property type="entry name" value="TGT"/>
</dbReference>
<dbReference type="EMBL" id="QNZM01000352">
    <property type="protein sequence ID" value="RTZ77360.1"/>
    <property type="molecule type" value="Genomic_DNA"/>
</dbReference>
<feature type="binding site" evidence="5">
    <location>
        <position position="311"/>
    </location>
    <ligand>
        <name>Zn(2+)</name>
        <dbReference type="ChEBI" id="CHEBI:29105"/>
    </ligand>
</feature>
<keyword evidence="5" id="KW-0479">Metal-binding</keyword>
<comment type="subunit">
    <text evidence="5">Homodimer. Within each dimer, one monomer is responsible for RNA recognition and catalysis, while the other monomer binds to the replacement base PreQ1.</text>
</comment>
<evidence type="ECO:0000313" key="12">
    <source>
        <dbReference type="Proteomes" id="UP000286801"/>
    </source>
</evidence>
<name>A0A432GLW3_9DELT</name>
<dbReference type="PANTHER" id="PTHR46499:SF1">
    <property type="entry name" value="QUEUINE TRNA-RIBOSYLTRANSFERASE"/>
    <property type="match status" value="1"/>
</dbReference>
<dbReference type="GO" id="GO:0008616">
    <property type="term" value="P:tRNA queuosine(34) biosynthetic process"/>
    <property type="evidence" value="ECO:0007669"/>
    <property type="project" value="UniProtKB-UniRule"/>
</dbReference>
<dbReference type="GO" id="GO:0005829">
    <property type="term" value="C:cytosol"/>
    <property type="evidence" value="ECO:0007669"/>
    <property type="project" value="TreeGrafter"/>
</dbReference>
<dbReference type="Proteomes" id="UP000287917">
    <property type="component" value="Unassembled WGS sequence"/>
</dbReference>
<feature type="active site" description="Proton acceptor" evidence="5">
    <location>
        <position position="90"/>
    </location>
</feature>
<comment type="function">
    <text evidence="5">Catalyzes the base-exchange of a guanine (G) residue with the queuine precursor 7-aminomethyl-7-deazaguanine (PreQ1) at position 34 (anticodon wobble position) in tRNAs with GU(N) anticodons (tRNA-Asp, -Asn, -His and -Tyr). Catalysis occurs through a double-displacement mechanism. The nucleophile active site attacks the C1' of nucleotide 34 to detach the guanine base from the RNA, forming a covalent enzyme-RNA intermediate. The proton acceptor active site deprotonates the incoming PreQ1, allowing a nucleophilic attack on the C1' of the ribose to form the product. After dissociation, two additional enzymatic reactions on the tRNA convert PreQ1 to queuine (Q), resulting in the hypermodified nucleoside queuosine (7-(((4,5-cis-dihydroxy-2-cyclopenten-1-yl)amino)methyl)-7-deazaguanosine).</text>
</comment>
<dbReference type="InterPro" id="IPR002616">
    <property type="entry name" value="tRNA_ribo_trans-like"/>
</dbReference>
<feature type="region of interest" description="RNA binding" evidence="5">
    <location>
        <begin position="249"/>
        <end position="255"/>
    </location>
</feature>
<dbReference type="InterPro" id="IPR050076">
    <property type="entry name" value="ArchSynthase1/Queuine_TRR"/>
</dbReference>
<evidence type="ECO:0000313" key="13">
    <source>
        <dbReference type="Proteomes" id="UP000287176"/>
    </source>
</evidence>
<gene>
    <name evidence="5" type="primary">tgt</name>
    <name evidence="10" type="ORF">DSY94_06165</name>
    <name evidence="9" type="ORF">DSY96_09965</name>
    <name evidence="7" type="ORF">DSY97_10815</name>
    <name evidence="8" type="ORF">DSY98_09110</name>
</gene>
<dbReference type="EMBL" id="QNZI01000161">
    <property type="protein sequence ID" value="RTZ84375.1"/>
    <property type="molecule type" value="Genomic_DNA"/>
</dbReference>
<comment type="catalytic activity">
    <reaction evidence="4 5">
        <text>7-aminomethyl-7-carbaguanine + guanosine(34) in tRNA = 7-aminomethyl-7-carbaguanosine(34) in tRNA + guanine</text>
        <dbReference type="Rhea" id="RHEA:24104"/>
        <dbReference type="Rhea" id="RHEA-COMP:10341"/>
        <dbReference type="Rhea" id="RHEA-COMP:10342"/>
        <dbReference type="ChEBI" id="CHEBI:16235"/>
        <dbReference type="ChEBI" id="CHEBI:58703"/>
        <dbReference type="ChEBI" id="CHEBI:74269"/>
        <dbReference type="ChEBI" id="CHEBI:82833"/>
        <dbReference type="EC" id="2.4.2.29"/>
    </reaction>
</comment>
<dbReference type="EMBL" id="QNZL01000288">
    <property type="protein sequence ID" value="RTZ77024.1"/>
    <property type="molecule type" value="Genomic_DNA"/>
</dbReference>
<comment type="pathway">
    <text evidence="5">tRNA modification; tRNA-queuosine biosynthesis.</text>
</comment>
<dbReference type="NCBIfam" id="TIGR00449">
    <property type="entry name" value="tgt_general"/>
    <property type="match status" value="1"/>
</dbReference>
<dbReference type="Proteomes" id="UP000287176">
    <property type="component" value="Unassembled WGS sequence"/>
</dbReference>
<keyword evidence="3 5" id="KW-0819">tRNA processing</keyword>
<dbReference type="Proteomes" id="UP000286801">
    <property type="component" value="Unassembled WGS sequence"/>
</dbReference>
<feature type="binding site" evidence="5">
    <location>
        <position position="191"/>
    </location>
    <ligand>
        <name>substrate</name>
    </ligand>
</feature>
<reference evidence="11 12" key="1">
    <citation type="submission" date="2018-06" db="EMBL/GenBank/DDBJ databases">
        <title>Combined omics and stable isotope probing to characterize newly discovered Mariana Back-Arc vent microbial communities.</title>
        <authorList>
            <person name="Trembath-Reichert E."/>
            <person name="Huber J.A."/>
        </authorList>
    </citation>
    <scope>NUCLEOTIDE SEQUENCE [LARGE SCALE GENOMIC DNA]</scope>
    <source>
        <strain evidence="10">MAG 24</strain>
        <strain evidence="9">MAG 58</strain>
        <strain evidence="7">MAG 63_1</strain>
        <strain evidence="8">MAG 63_2</strain>
    </source>
</reference>
<dbReference type="Pfam" id="PF01702">
    <property type="entry name" value="TGT"/>
    <property type="match status" value="1"/>
</dbReference>
<evidence type="ECO:0000313" key="10">
    <source>
        <dbReference type="EMBL" id="RTZ84375.1"/>
    </source>
</evidence>
<evidence type="ECO:0000259" key="6">
    <source>
        <dbReference type="Pfam" id="PF01702"/>
    </source>
</evidence>
<dbReference type="AlphaFoldDB" id="A0A432GLW3"/>
<evidence type="ECO:0000313" key="11">
    <source>
        <dbReference type="Proteomes" id="UP000286732"/>
    </source>
</evidence>
<feature type="binding site" evidence="5">
    <location>
        <position position="218"/>
    </location>
    <ligand>
        <name>substrate</name>
    </ligand>
</feature>
<keyword evidence="1 5" id="KW-0328">Glycosyltransferase</keyword>
<sequence length="376" mass="41693">MIQFELEAKDHNSRAGILKTLHGTIHTPVFMPVGTLGTVKALTPEEVSELGAEIILGNTYHLHLRPGDELVRKLGGLHHFMNWDGPILTDSGGFQIFSLAKLLKLDQSGVVIRSHIDGSKITLTPEISIAIQQNLGSTIMMCLDQCLELPATRQEIERSIALTTKWAQRSKDASSQGSGVSGEQALFGIVQGGGELNLREQSLEQMVNIGFDGYAIGGLSVGETKEEMYSVVHHIAVKMPAQKPRYLMGVGDPEDLLEGIEAGIDMFDCVMPTRNARNGSLFTSHGKISIKQNQYKEDPAPLDPDCACSTCKNYSRAYLRHLFKTNEILGMRLNTYHNLFFYISLIKQARNAIKEKRFPNFKKTFLQKYRSGIEGV</sequence>
<comment type="cofactor">
    <cofactor evidence="5">
        <name>Zn(2+)</name>
        <dbReference type="ChEBI" id="CHEBI:29105"/>
    </cofactor>
    <text evidence="5">Binds 1 zinc ion per subunit.</text>
</comment>
<comment type="caution">
    <text evidence="10">The sequence shown here is derived from an EMBL/GenBank/DDBJ whole genome shotgun (WGS) entry which is preliminary data.</text>
</comment>
<keyword evidence="5" id="KW-0862">Zinc</keyword>
<feature type="active site" description="Nucleophile" evidence="5">
    <location>
        <position position="268"/>
    </location>
</feature>
<dbReference type="Proteomes" id="UP000286732">
    <property type="component" value="Unassembled WGS sequence"/>
</dbReference>
<evidence type="ECO:0000256" key="2">
    <source>
        <dbReference type="ARBA" id="ARBA00022679"/>
    </source>
</evidence>
<feature type="binding site" evidence="5">
    <location>
        <position position="306"/>
    </location>
    <ligand>
        <name>Zn(2+)</name>
        <dbReference type="ChEBI" id="CHEBI:29105"/>
    </ligand>
</feature>
<dbReference type="EMBL" id="QNZK01000343">
    <property type="protein sequence ID" value="RTZ82375.1"/>
    <property type="molecule type" value="Genomic_DNA"/>
</dbReference>
<evidence type="ECO:0000313" key="9">
    <source>
        <dbReference type="EMBL" id="RTZ82375.1"/>
    </source>
</evidence>
<feature type="binding site" evidence="5">
    <location>
        <begin position="90"/>
        <end position="94"/>
    </location>
    <ligand>
        <name>substrate</name>
    </ligand>
</feature>
<evidence type="ECO:0000313" key="8">
    <source>
        <dbReference type="EMBL" id="RTZ77360.1"/>
    </source>
</evidence>
<feature type="binding site" evidence="5">
    <location>
        <position position="308"/>
    </location>
    <ligand>
        <name>Zn(2+)</name>
        <dbReference type="ChEBI" id="CHEBI:29105"/>
    </ligand>
</feature>
<dbReference type="InterPro" id="IPR036511">
    <property type="entry name" value="TGT-like_sf"/>
</dbReference>
<keyword evidence="2 5" id="KW-0808">Transferase</keyword>
<evidence type="ECO:0000256" key="3">
    <source>
        <dbReference type="ARBA" id="ARBA00022694"/>
    </source>
</evidence>
<evidence type="ECO:0000256" key="5">
    <source>
        <dbReference type="HAMAP-Rule" id="MF_00168"/>
    </source>
</evidence>
<dbReference type="NCBIfam" id="TIGR00430">
    <property type="entry name" value="Q_tRNA_tgt"/>
    <property type="match status" value="1"/>
</dbReference>
<feature type="binding site" evidence="5">
    <location>
        <position position="144"/>
    </location>
    <ligand>
        <name>substrate</name>
    </ligand>
</feature>
<proteinExistence type="inferred from homology"/>
<dbReference type="UniPathway" id="UPA00392"/>
<dbReference type="PANTHER" id="PTHR46499">
    <property type="entry name" value="QUEUINE TRNA-RIBOSYLTRANSFERASE"/>
    <property type="match status" value="1"/>
</dbReference>
<feature type="domain" description="tRNA-guanine(15) transglycosylase-like" evidence="6">
    <location>
        <begin position="12"/>
        <end position="370"/>
    </location>
</feature>
<protein>
    <recommendedName>
        <fullName evidence="5">Queuine tRNA-ribosyltransferase</fullName>
        <ecNumber evidence="5">2.4.2.29</ecNumber>
    </recommendedName>
    <alternativeName>
        <fullName evidence="5">Guanine insertion enzyme</fullName>
    </alternativeName>
    <alternativeName>
        <fullName evidence="5">tRNA-guanine transglycosylase</fullName>
    </alternativeName>
</protein>
<dbReference type="FunFam" id="3.20.20.105:FF:000001">
    <property type="entry name" value="Queuine tRNA-ribosyltransferase"/>
    <property type="match status" value="1"/>
</dbReference>
<dbReference type="HAMAP" id="MF_00168">
    <property type="entry name" value="Q_tRNA_Tgt"/>
    <property type="match status" value="1"/>
</dbReference>
<evidence type="ECO:0000313" key="7">
    <source>
        <dbReference type="EMBL" id="RTZ77024.1"/>
    </source>
</evidence>